<proteinExistence type="inferred from homology"/>
<dbReference type="CDD" id="cd02440">
    <property type="entry name" value="AdoMet_MTases"/>
    <property type="match status" value="1"/>
</dbReference>
<feature type="binding site" evidence="4">
    <location>
        <position position="344"/>
    </location>
    <ligand>
        <name>S-adenosyl-L-methionine</name>
        <dbReference type="ChEBI" id="CHEBI:59789"/>
    </ligand>
</feature>
<dbReference type="Gene3D" id="2.40.50.1070">
    <property type="match status" value="1"/>
</dbReference>
<dbReference type="InterPro" id="IPR030390">
    <property type="entry name" value="MeTrfase_TrmA_AS"/>
</dbReference>
<feature type="binding site" evidence="4">
    <location>
        <position position="293"/>
    </location>
    <ligand>
        <name>S-adenosyl-L-methionine</name>
        <dbReference type="ChEBI" id="CHEBI:59789"/>
    </ligand>
</feature>
<dbReference type="SUPFAM" id="SSF53335">
    <property type="entry name" value="S-adenosyl-L-methionine-dependent methyltransferases"/>
    <property type="match status" value="1"/>
</dbReference>
<dbReference type="InterPro" id="IPR029063">
    <property type="entry name" value="SAM-dependent_MTases_sf"/>
</dbReference>
<reference evidence="7 8" key="1">
    <citation type="submission" date="2016-10" db="EMBL/GenBank/DDBJ databases">
        <authorList>
            <person name="de Groot N.N."/>
        </authorList>
    </citation>
    <scope>NUCLEOTIDE SEQUENCE [LARGE SCALE GENOMIC DNA]</scope>
    <source>
        <strain evidence="7 8">DSM 3217</strain>
    </source>
</reference>
<feature type="domain" description="TRAM" evidence="6">
    <location>
        <begin position="1"/>
        <end position="59"/>
    </location>
</feature>
<dbReference type="Proteomes" id="UP000199228">
    <property type="component" value="Unassembled WGS sequence"/>
</dbReference>
<dbReference type="NCBIfam" id="TIGR00479">
    <property type="entry name" value="rumA"/>
    <property type="match status" value="1"/>
</dbReference>
<evidence type="ECO:0000313" key="7">
    <source>
        <dbReference type="EMBL" id="SDB17660.1"/>
    </source>
</evidence>
<dbReference type="PANTHER" id="PTHR11061:SF30">
    <property type="entry name" value="TRNA (URACIL(54)-C(5))-METHYLTRANSFERASE"/>
    <property type="match status" value="1"/>
</dbReference>
<evidence type="ECO:0000256" key="2">
    <source>
        <dbReference type="ARBA" id="ARBA00022679"/>
    </source>
</evidence>
<dbReference type="GO" id="GO:0032259">
    <property type="term" value="P:methylation"/>
    <property type="evidence" value="ECO:0007669"/>
    <property type="project" value="UniProtKB-KW"/>
</dbReference>
<dbReference type="GO" id="GO:0006396">
    <property type="term" value="P:RNA processing"/>
    <property type="evidence" value="ECO:0007669"/>
    <property type="project" value="InterPro"/>
</dbReference>
<feature type="binding site" evidence="4">
    <location>
        <position position="389"/>
    </location>
    <ligand>
        <name>S-adenosyl-L-methionine</name>
        <dbReference type="ChEBI" id="CHEBI:59789"/>
    </ligand>
</feature>
<accession>A0A1G6BAN1</accession>
<evidence type="ECO:0000256" key="3">
    <source>
        <dbReference type="ARBA" id="ARBA00022691"/>
    </source>
</evidence>
<dbReference type="OrthoDB" id="9804590at2"/>
<dbReference type="PROSITE" id="PS50926">
    <property type="entry name" value="TRAM"/>
    <property type="match status" value="1"/>
</dbReference>
<dbReference type="Gene3D" id="3.40.50.150">
    <property type="entry name" value="Vaccinia Virus protein VP39"/>
    <property type="match status" value="1"/>
</dbReference>
<dbReference type="GO" id="GO:0008173">
    <property type="term" value="F:RNA methyltransferase activity"/>
    <property type="evidence" value="ECO:0007669"/>
    <property type="project" value="InterPro"/>
</dbReference>
<dbReference type="Pfam" id="PF01938">
    <property type="entry name" value="TRAM"/>
    <property type="match status" value="1"/>
</dbReference>
<evidence type="ECO:0000313" key="8">
    <source>
        <dbReference type="Proteomes" id="UP000199228"/>
    </source>
</evidence>
<dbReference type="Gene3D" id="2.40.50.140">
    <property type="entry name" value="Nucleic acid-binding proteins"/>
    <property type="match status" value="1"/>
</dbReference>
<dbReference type="RefSeq" id="WP_090173431.1">
    <property type="nucleotide sequence ID" value="NZ_FMXR01000009.1"/>
</dbReference>
<evidence type="ECO:0000256" key="4">
    <source>
        <dbReference type="PROSITE-ProRule" id="PRU01024"/>
    </source>
</evidence>
<keyword evidence="2 4" id="KW-0808">Transferase</keyword>
<evidence type="ECO:0000256" key="5">
    <source>
        <dbReference type="PROSITE-ProRule" id="PRU10015"/>
    </source>
</evidence>
<dbReference type="EMBL" id="FMXR01000009">
    <property type="protein sequence ID" value="SDB17660.1"/>
    <property type="molecule type" value="Genomic_DNA"/>
</dbReference>
<dbReference type="InterPro" id="IPR010280">
    <property type="entry name" value="U5_MeTrfase_fam"/>
</dbReference>
<dbReference type="AlphaFoldDB" id="A0A1G6BAN1"/>
<dbReference type="SUPFAM" id="SSF50249">
    <property type="entry name" value="Nucleic acid-binding proteins"/>
    <property type="match status" value="1"/>
</dbReference>
<comment type="similarity">
    <text evidence="4">Belongs to the class I-like SAM-binding methyltransferase superfamily. RNA M5U methyltransferase family.</text>
</comment>
<dbReference type="PROSITE" id="PS01230">
    <property type="entry name" value="TRMA_1"/>
    <property type="match status" value="1"/>
</dbReference>
<dbReference type="InterPro" id="IPR012340">
    <property type="entry name" value="NA-bd_OB-fold"/>
</dbReference>
<dbReference type="PANTHER" id="PTHR11061">
    <property type="entry name" value="RNA M5U METHYLTRANSFERASE"/>
    <property type="match status" value="1"/>
</dbReference>
<evidence type="ECO:0000259" key="6">
    <source>
        <dbReference type="PROSITE" id="PS50926"/>
    </source>
</evidence>
<dbReference type="STRING" id="1732.SAMN02910417_01293"/>
<name>A0A1G6BAN1_EUBOX</name>
<protein>
    <submittedName>
        <fullName evidence="7">23S rRNA (Uracil-5-)-methyltransferase RumA</fullName>
    </submittedName>
</protein>
<organism evidence="7 8">
    <name type="scientific">Eubacterium oxidoreducens</name>
    <dbReference type="NCBI Taxonomy" id="1732"/>
    <lineage>
        <taxon>Bacteria</taxon>
        <taxon>Bacillati</taxon>
        <taxon>Bacillota</taxon>
        <taxon>Clostridia</taxon>
        <taxon>Eubacteriales</taxon>
        <taxon>Eubacteriaceae</taxon>
        <taxon>Eubacterium</taxon>
    </lineage>
</organism>
<keyword evidence="1 4" id="KW-0489">Methyltransferase</keyword>
<gene>
    <name evidence="7" type="ORF">SAMN02910417_01293</name>
</gene>
<feature type="active site" description="Nucleophile" evidence="4">
    <location>
        <position position="416"/>
    </location>
</feature>
<feature type="active site" evidence="5">
    <location>
        <position position="416"/>
    </location>
</feature>
<dbReference type="Pfam" id="PF05958">
    <property type="entry name" value="tRNA_U5-meth_tr"/>
    <property type="match status" value="1"/>
</dbReference>
<evidence type="ECO:0000256" key="1">
    <source>
        <dbReference type="ARBA" id="ARBA00022603"/>
    </source>
</evidence>
<feature type="binding site" evidence="4">
    <location>
        <position position="323"/>
    </location>
    <ligand>
        <name>S-adenosyl-L-methionine</name>
        <dbReference type="ChEBI" id="CHEBI:59789"/>
    </ligand>
</feature>
<keyword evidence="3 4" id="KW-0949">S-adenosyl-L-methionine</keyword>
<dbReference type="PROSITE" id="PS51687">
    <property type="entry name" value="SAM_MT_RNA_M5U"/>
    <property type="match status" value="1"/>
</dbReference>
<keyword evidence="8" id="KW-1185">Reference proteome</keyword>
<sequence>MKKGQIVEANVERIGFPNKGIAVTEEGEQILIKNALPGQRIQARVSKKRKGKAEGTLLSVIEKAPNELAIPRCKHAGICGGCLYQSMDYDTHLQIKYNQVKELLYMLEDDVFEGVKPSPKMDGYRNKMEYSFGDEMKDGPLTLGMHKRGSFHDIVPVGDCRIACEDFGKILEMTMLYFRERKIPFFHKNTHKGYLRHLLLRRGEKTGEILVCLVTSTQTDELGCREEQLLEQWKTQLLNLPLESQIAGILQIQNDSLADAVINQGMTTLYGKDYFYEELLGLKFKITPFSFFQTNSLGAEVLYETARDFIGSAGDDKIVYDLYSGTGTIAQLMAASAQKVIGVEIVEEAVKAARENAKENHIENCEFIAGDVFAVLDNIEQKPDFLVVDPPREGVLAKALKKLLSYEVESLVYISCKPTSLARDLEMLLEAGYEVKRVCCVDMFPFTANIETCCLLERLRNAKDHVTFTLDMENYYRVKDAEADKEKR</sequence>
<dbReference type="InterPro" id="IPR002792">
    <property type="entry name" value="TRAM_dom"/>
</dbReference>